<keyword evidence="2" id="KW-0677">Repeat</keyword>
<name>A0AA86PDM2_9EUKA</name>
<dbReference type="PANTHER" id="PTHR19879">
    <property type="entry name" value="TRANSCRIPTION INITIATION FACTOR TFIID"/>
    <property type="match status" value="1"/>
</dbReference>
<feature type="domain" description="Anaphase-promoting complex subunit 4-like WD40" evidence="7">
    <location>
        <begin position="1139"/>
        <end position="1220"/>
    </location>
</feature>
<dbReference type="Pfam" id="PF12894">
    <property type="entry name" value="ANAPC4_WD40"/>
    <property type="match status" value="1"/>
</dbReference>
<dbReference type="InterPro" id="IPR007111">
    <property type="entry name" value="NACHT_NTPase"/>
</dbReference>
<dbReference type="InterPro" id="IPR015943">
    <property type="entry name" value="WD40/YVTN_repeat-like_dom_sf"/>
</dbReference>
<dbReference type="EMBL" id="CAXDID020000132">
    <property type="protein sequence ID" value="CAL6035728.1"/>
    <property type="molecule type" value="Genomic_DNA"/>
</dbReference>
<keyword evidence="4" id="KW-0175">Coiled coil</keyword>
<dbReference type="InterPro" id="IPR024977">
    <property type="entry name" value="Apc4-like_WD40_dom"/>
</dbReference>
<keyword evidence="10" id="KW-1185">Reference proteome</keyword>
<dbReference type="Gene3D" id="3.40.50.300">
    <property type="entry name" value="P-loop containing nucleotide triphosphate hydrolases"/>
    <property type="match status" value="1"/>
</dbReference>
<organism evidence="8">
    <name type="scientific">Hexamita inflata</name>
    <dbReference type="NCBI Taxonomy" id="28002"/>
    <lineage>
        <taxon>Eukaryota</taxon>
        <taxon>Metamonada</taxon>
        <taxon>Diplomonadida</taxon>
        <taxon>Hexamitidae</taxon>
        <taxon>Hexamitinae</taxon>
        <taxon>Hexamita</taxon>
    </lineage>
</organism>
<dbReference type="InterPro" id="IPR036322">
    <property type="entry name" value="WD40_repeat_dom_sf"/>
</dbReference>
<dbReference type="InterPro" id="IPR001680">
    <property type="entry name" value="WD40_rpt"/>
</dbReference>
<evidence type="ECO:0000256" key="1">
    <source>
        <dbReference type="ARBA" id="ARBA00022574"/>
    </source>
</evidence>
<evidence type="ECO:0000259" key="7">
    <source>
        <dbReference type="Pfam" id="PF12894"/>
    </source>
</evidence>
<accession>A0AA86PDM2</accession>
<dbReference type="InterPro" id="IPR019775">
    <property type="entry name" value="WD40_repeat_CS"/>
</dbReference>
<dbReference type="InterPro" id="IPR011044">
    <property type="entry name" value="Quino_amine_DH_bsu"/>
</dbReference>
<dbReference type="InterPro" id="IPR001646">
    <property type="entry name" value="5peptide_repeat"/>
</dbReference>
<feature type="repeat" description="WD" evidence="3">
    <location>
        <begin position="1174"/>
        <end position="1208"/>
    </location>
</feature>
<dbReference type="Proteomes" id="UP001642409">
    <property type="component" value="Unassembled WGS sequence"/>
</dbReference>
<dbReference type="PROSITE" id="PS50082">
    <property type="entry name" value="WD_REPEATS_2"/>
    <property type="match status" value="1"/>
</dbReference>
<dbReference type="SMART" id="SM00320">
    <property type="entry name" value="WD40"/>
    <property type="match status" value="8"/>
</dbReference>
<dbReference type="CDD" id="cd00009">
    <property type="entry name" value="AAA"/>
    <property type="match status" value="1"/>
</dbReference>
<evidence type="ECO:0000313" key="8">
    <source>
        <dbReference type="EMBL" id="CAI9935856.1"/>
    </source>
</evidence>
<dbReference type="Pfam" id="PF00805">
    <property type="entry name" value="Pentapeptide"/>
    <property type="match status" value="1"/>
</dbReference>
<dbReference type="SUPFAM" id="SSF50969">
    <property type="entry name" value="YVTN repeat-like/Quinoprotein amine dehydrogenase"/>
    <property type="match status" value="1"/>
</dbReference>
<dbReference type="EMBL" id="CATOUU010000627">
    <property type="protein sequence ID" value="CAI9935856.1"/>
    <property type="molecule type" value="Genomic_DNA"/>
</dbReference>
<dbReference type="PANTHER" id="PTHR19879:SF9">
    <property type="entry name" value="TRANSCRIPTION INITIATION FACTOR TFIID SUBUNIT 5"/>
    <property type="match status" value="1"/>
</dbReference>
<comment type="caution">
    <text evidence="8">The sequence shown here is derived from an EMBL/GenBank/DDBJ whole genome shotgun (WGS) entry which is preliminary data.</text>
</comment>
<evidence type="ECO:0000256" key="2">
    <source>
        <dbReference type="ARBA" id="ARBA00022737"/>
    </source>
</evidence>
<protein>
    <submittedName>
        <fullName evidence="8">Pentapeptide repeats-containing protein</fullName>
    </submittedName>
    <submittedName>
        <fullName evidence="9">Pentapeptide_repeats-containing protein</fullName>
    </submittedName>
</protein>
<reference evidence="8" key="1">
    <citation type="submission" date="2023-06" db="EMBL/GenBank/DDBJ databases">
        <authorList>
            <person name="Kurt Z."/>
        </authorList>
    </citation>
    <scope>NUCLEOTIDE SEQUENCE</scope>
</reference>
<dbReference type="Gene3D" id="2.130.10.10">
    <property type="entry name" value="YVTN repeat-like/Quinoprotein amine dehydrogenase"/>
    <property type="match status" value="2"/>
</dbReference>
<evidence type="ECO:0000313" key="9">
    <source>
        <dbReference type="EMBL" id="CAL6035728.1"/>
    </source>
</evidence>
<dbReference type="PROSITE" id="PS00678">
    <property type="entry name" value="WD_REPEATS_1"/>
    <property type="match status" value="1"/>
</dbReference>
<dbReference type="Pfam" id="PF05729">
    <property type="entry name" value="NACHT"/>
    <property type="match status" value="1"/>
</dbReference>
<proteinExistence type="predicted"/>
<dbReference type="SUPFAM" id="SSF52540">
    <property type="entry name" value="P-loop containing nucleoside triphosphate hydrolases"/>
    <property type="match status" value="1"/>
</dbReference>
<dbReference type="Gene3D" id="2.160.20.80">
    <property type="entry name" value="E3 ubiquitin-protein ligase SopA"/>
    <property type="match status" value="1"/>
</dbReference>
<keyword evidence="1 3" id="KW-0853">WD repeat</keyword>
<evidence type="ECO:0000256" key="4">
    <source>
        <dbReference type="SAM" id="Coils"/>
    </source>
</evidence>
<dbReference type="Pfam" id="PF00400">
    <property type="entry name" value="WD40"/>
    <property type="match status" value="1"/>
</dbReference>
<sequence>MGCSSSLISNQQIQTSKDNSQNIIPHNSNMDQKVLNLIQQILSAIASGDTTKQKSTIFELTTNQLPYAQESDNVIQIFQKLLDLLANNCFTNMFLQKEVAHIAQLFLHQVYKQSKNSQIISSTIKQQWLDQVQLRRNNNPQDQISSLDLEFELDCIEAGIKILDQKTQNIPHKVFEYAICVGKTIKQTSNNLSSLLDMSKQLLNDLIQVSSKSTEPWYLTVITMYYSQYVIKKQPECINVVLEIFNKQQDWHVLYAGLDIISSHLQEKQLKVDQIIKIVTELSKYKNGKDSWKIRNKVVQLCIYNQDSTFSGLPLVQIYLYFVTHETNKNVIRTMQNKEYILNQKSQLQKCWEQCKENEEENINEQNQQLIAIYKDLQNLQISMEQKQNKLEMVNQIKLQNQFMQSFFKSADIQSDSLDKIHSTMQQCENILQEIQIQLNTIQSAVCGRNINQIIQLIFDYQVQETKEMQNQLNLYIPENGVSNNEDFEIVQNILDVDSEVQKHLQNENVKTVLIQGGAGTGKTIYCKHLLQKTLEQKQSVPVYINLPQLLNFEKFMVEETLNLIGLQTNEIQQLQMSKTQILFIVDGFDEVRSYKCLYTTNNLLNWNCKVIFTCRTSHIAGNSNYYKYFISSTFDKIISFREIILVHFDDNQINDYLKRIQKQLNTEQSWEWYKLQIDNIPGLKSLIQNPFILSMMVVVIPQLNNKFVQNLQKLDLYEIFVQQWYEREEERMYTNNVNCDIFNLLQEYEEYSQNLATKMMDSMKTVIVYDKNAEKQWKEYFDPNNPRLTTIRRGAPLSSSKQYSFIHKSIQEYLVVKNGKKQVELIIYQKSLECSFNCVLIQDQGVFEFYIQTIKKYPQFRQQLYDIINMSKTNCNISIAAANAITILNVANESFRNMNLCRVKIPGANLSLAMMEGADFTEADLSNVDFQSAWLENAIFNKSNMKNVLLNQSLLIKTHHQIQNIVCDCYNKYVACSIFEIKKWMNYVKIFNLDSLQEEAILMDIENDKLVQNVNISGISFSADNKMFICCSDNASTIYIYSTTDWKLIKTIQVKNQVDIVHFSQDGSVIICQHENGVNIYSSTSFEQINWYNPEKRNIIFQSDRLINIKQNFLILNALTGETIFQNNNMKQIKHAVFSSDNSVVALALNDQIQILDGQTYQLINTIKNCYYIECLAFSQNDQYIVAGTKNGQVLIWDAQSYDFINQIDAHSKSITNIQVIKDNQVILTAGLDGNIVQTSIKQKPLIKSINGQKTSIIEINQTKNNKYIITGSMDGTVIVYNQYGNIVKIIQENVAFKKFSISHDDKLLIICYGDYSSSRSIVKVWDIVQGYCIKTIKYENNHPVYSVDFKNNSYEFVVALLEGEYQFWNMENEQPLLTKQISCSIFGARFSKDDMLLAISVSESVCIYSVLNGTKLLELYFDDDTYDKYPYLTFDSENKYFSACKSLKNHNLDHNSVLTWSLEQLIKTANGDYIRNEDDTYLECIHKQYSAIECQQLFYPQLFGQNDDYVIKQSKFVKYIKNNKMQWVSGQYDLQLTNCQAQDVINLSDYNISLINNSIIQ</sequence>
<feature type="region of interest" description="Disordered" evidence="5">
    <location>
        <begin position="1"/>
        <end position="25"/>
    </location>
</feature>
<feature type="domain" description="NACHT" evidence="6">
    <location>
        <begin position="512"/>
        <end position="598"/>
    </location>
</feature>
<gene>
    <name evidence="8" type="ORF">HINF_LOCUS23501</name>
    <name evidence="9" type="ORF">HINF_LOCUS36067</name>
</gene>
<reference evidence="9 10" key="2">
    <citation type="submission" date="2024-07" db="EMBL/GenBank/DDBJ databases">
        <authorList>
            <person name="Akdeniz Z."/>
        </authorList>
    </citation>
    <scope>NUCLEOTIDE SEQUENCE [LARGE SCALE GENOMIC DNA]</scope>
</reference>
<evidence type="ECO:0000259" key="6">
    <source>
        <dbReference type="Pfam" id="PF05729"/>
    </source>
</evidence>
<dbReference type="InterPro" id="IPR027417">
    <property type="entry name" value="P-loop_NTPase"/>
</dbReference>
<evidence type="ECO:0000313" key="10">
    <source>
        <dbReference type="Proteomes" id="UP001642409"/>
    </source>
</evidence>
<dbReference type="SUPFAM" id="SSF141571">
    <property type="entry name" value="Pentapeptide repeat-like"/>
    <property type="match status" value="1"/>
</dbReference>
<evidence type="ECO:0000256" key="5">
    <source>
        <dbReference type="SAM" id="MobiDB-lite"/>
    </source>
</evidence>
<evidence type="ECO:0000256" key="3">
    <source>
        <dbReference type="PROSITE-ProRule" id="PRU00221"/>
    </source>
</evidence>
<dbReference type="SUPFAM" id="SSF50978">
    <property type="entry name" value="WD40 repeat-like"/>
    <property type="match status" value="1"/>
</dbReference>
<feature type="coiled-coil region" evidence="4">
    <location>
        <begin position="349"/>
        <end position="397"/>
    </location>
</feature>